<evidence type="ECO:0008006" key="3">
    <source>
        <dbReference type="Google" id="ProtNLM"/>
    </source>
</evidence>
<proteinExistence type="predicted"/>
<dbReference type="AlphaFoldDB" id="A0A2P2C8M0"/>
<dbReference type="Gene3D" id="2.60.40.10">
    <property type="entry name" value="Immunoglobulins"/>
    <property type="match status" value="1"/>
</dbReference>
<organism evidence="2">
    <name type="scientific">metagenome</name>
    <dbReference type="NCBI Taxonomy" id="256318"/>
    <lineage>
        <taxon>unclassified sequences</taxon>
        <taxon>metagenomes</taxon>
    </lineage>
</organism>
<evidence type="ECO:0000313" key="2">
    <source>
        <dbReference type="EMBL" id="CUR58343.1"/>
    </source>
</evidence>
<dbReference type="SUPFAM" id="SSF49373">
    <property type="entry name" value="Invasin/intimin cell-adhesion fragments"/>
    <property type="match status" value="1"/>
</dbReference>
<dbReference type="EMBL" id="CZKB01000006">
    <property type="protein sequence ID" value="CUR58343.1"/>
    <property type="molecule type" value="Genomic_DNA"/>
</dbReference>
<evidence type="ECO:0000256" key="1">
    <source>
        <dbReference type="SAM" id="MobiDB-lite"/>
    </source>
</evidence>
<dbReference type="InterPro" id="IPR008964">
    <property type="entry name" value="Invasin/intimin_cell_adhesion"/>
</dbReference>
<gene>
    <name evidence="2" type="ORF">NOCA1140055</name>
</gene>
<sequence length="518" mass="52483">MSRTAHCSSTRSHHGAHRLAALLLVGAGFVGGGLAGASGAAVAAADDNADDTAQRWSGYAIPATGDAAGGWIGGYRAGRAELYLTTPTRRPNRDGFQAPRPVGDLAGQGASPGETARAAWILSKYGAYREATQSAAVDATVYHLLVGGTWRIDGRQGARRIRQSGNGPAVRRFARIMLRQSRHSAGAYAARLSVTGADVGGTVAVTLSVRDGHGRPAAGLPVTLRMAGGDPREAVTGDDGQAVARFPADTRGWQDVTVTVGHVPEHRLVVWRPQARHQAAAVEGGVTRTLVESTRVAVRGQQTLSLAADPAQLVVGSAARVVATVAGDPVRRTAAAALRGPFATAGAGSCAGPTAGQVSAPVTGDGTYALPALSPTAGYFVWQVAVDGTDTNAPVAACGAPVKVRGRATTTIATDADVLPVGELGATADVAGLPFADQVTLTATLAGPYASPLAAIHDGCATVVGEATRTRVGNGSAHVTIAVTQTGWYAWQVQAAPGDLWLGSRSGCGAVTSMVGVQ</sequence>
<name>A0A2P2C8M0_9ZZZZ</name>
<dbReference type="InterPro" id="IPR013783">
    <property type="entry name" value="Ig-like_fold"/>
</dbReference>
<reference evidence="2" key="1">
    <citation type="submission" date="2015-08" db="EMBL/GenBank/DDBJ databases">
        <authorList>
            <person name="Babu N.S."/>
            <person name="Beckwith C.J."/>
            <person name="Beseler K.G."/>
            <person name="Brison A."/>
            <person name="Carone J.V."/>
            <person name="Caskin T.P."/>
            <person name="Diamond M."/>
            <person name="Durham M.E."/>
            <person name="Foxe J.M."/>
            <person name="Go M."/>
            <person name="Henderson B.A."/>
            <person name="Jones I.B."/>
            <person name="McGettigan J.A."/>
            <person name="Micheletti S.J."/>
            <person name="Nasrallah M.E."/>
            <person name="Ortiz D."/>
            <person name="Piller C.R."/>
            <person name="Privatt S.R."/>
            <person name="Schneider S.L."/>
            <person name="Sharp S."/>
            <person name="Smith T.C."/>
            <person name="Stanton J.D."/>
            <person name="Ullery H.E."/>
            <person name="Wilson R.J."/>
            <person name="Serrano M.G."/>
            <person name="Buck G."/>
            <person name="Lee V."/>
            <person name="Wang Y."/>
            <person name="Carvalho R."/>
            <person name="Voegtly L."/>
            <person name="Shi R."/>
            <person name="Duckworth R."/>
            <person name="Johnson A."/>
            <person name="Loviza R."/>
            <person name="Walstead R."/>
            <person name="Shah Z."/>
            <person name="Kiflezghi M."/>
            <person name="Wade K."/>
            <person name="Ball S.L."/>
            <person name="Bradley K.W."/>
            <person name="Asai D.J."/>
            <person name="Bowman C.A."/>
            <person name="Russell D.A."/>
            <person name="Pope W.H."/>
            <person name="Jacobs-Sera D."/>
            <person name="Hendrix R.W."/>
            <person name="Hatfull G.F."/>
        </authorList>
    </citation>
    <scope>NUCLEOTIDE SEQUENCE</scope>
</reference>
<accession>A0A2P2C8M0</accession>
<feature type="region of interest" description="Disordered" evidence="1">
    <location>
        <begin position="87"/>
        <end position="110"/>
    </location>
</feature>
<protein>
    <recommendedName>
        <fullName evidence="3">Big-1 domain-containing protein</fullName>
    </recommendedName>
</protein>